<dbReference type="FunFam" id="2.60.40.1120:FF:000003">
    <property type="entry name" value="Outer membrane protein Omp121"/>
    <property type="match status" value="1"/>
</dbReference>
<keyword evidence="13" id="KW-0675">Receptor</keyword>
<evidence type="ECO:0000256" key="3">
    <source>
        <dbReference type="ARBA" id="ARBA00022452"/>
    </source>
</evidence>
<dbReference type="EMBL" id="SOML01000002">
    <property type="protein sequence ID" value="TFD97872.1"/>
    <property type="molecule type" value="Genomic_DNA"/>
</dbReference>
<feature type="signal peptide" evidence="10">
    <location>
        <begin position="1"/>
        <end position="30"/>
    </location>
</feature>
<dbReference type="InterPro" id="IPR036942">
    <property type="entry name" value="Beta-barrel_TonB_sf"/>
</dbReference>
<evidence type="ECO:0000313" key="13">
    <source>
        <dbReference type="EMBL" id="TFD97872.1"/>
    </source>
</evidence>
<evidence type="ECO:0000256" key="7">
    <source>
        <dbReference type="ARBA" id="ARBA00023237"/>
    </source>
</evidence>
<keyword evidence="2 8" id="KW-0813">Transport</keyword>
<proteinExistence type="inferred from homology"/>
<evidence type="ECO:0000256" key="4">
    <source>
        <dbReference type="ARBA" id="ARBA00022692"/>
    </source>
</evidence>
<keyword evidence="4 8" id="KW-0812">Transmembrane</keyword>
<keyword evidence="5 9" id="KW-0798">TonB box</keyword>
<dbReference type="Gene3D" id="2.40.170.20">
    <property type="entry name" value="TonB-dependent receptor, beta-barrel domain"/>
    <property type="match status" value="1"/>
</dbReference>
<gene>
    <name evidence="13" type="ORF">E2605_04445</name>
</gene>
<organism evidence="13 14">
    <name type="scientific">Dysgonomonas capnocytophagoides</name>
    <dbReference type="NCBI Taxonomy" id="45254"/>
    <lineage>
        <taxon>Bacteria</taxon>
        <taxon>Pseudomonadati</taxon>
        <taxon>Bacteroidota</taxon>
        <taxon>Bacteroidia</taxon>
        <taxon>Bacteroidales</taxon>
        <taxon>Dysgonomonadaceae</taxon>
        <taxon>Dysgonomonas</taxon>
    </lineage>
</organism>
<evidence type="ECO:0000256" key="5">
    <source>
        <dbReference type="ARBA" id="ARBA00023077"/>
    </source>
</evidence>
<dbReference type="Pfam" id="PF00593">
    <property type="entry name" value="TonB_dep_Rec_b-barrel"/>
    <property type="match status" value="1"/>
</dbReference>
<evidence type="ECO:0000256" key="10">
    <source>
        <dbReference type="SAM" id="SignalP"/>
    </source>
</evidence>
<accession>A0A4Y8L8R3</accession>
<dbReference type="Pfam" id="PF07715">
    <property type="entry name" value="Plug"/>
    <property type="match status" value="1"/>
</dbReference>
<keyword evidence="14" id="KW-1185">Reference proteome</keyword>
<comment type="caution">
    <text evidence="13">The sequence shown here is derived from an EMBL/GenBank/DDBJ whole genome shotgun (WGS) entry which is preliminary data.</text>
</comment>
<dbReference type="SUPFAM" id="SSF49464">
    <property type="entry name" value="Carboxypeptidase regulatory domain-like"/>
    <property type="match status" value="1"/>
</dbReference>
<dbReference type="RefSeq" id="WP_026626500.1">
    <property type="nucleotide sequence ID" value="NZ_JAWZLG010000103.1"/>
</dbReference>
<evidence type="ECO:0000256" key="1">
    <source>
        <dbReference type="ARBA" id="ARBA00004571"/>
    </source>
</evidence>
<dbReference type="Gene3D" id="2.60.40.1120">
    <property type="entry name" value="Carboxypeptidase-like, regulatory domain"/>
    <property type="match status" value="1"/>
</dbReference>
<keyword evidence="10" id="KW-0732">Signal</keyword>
<dbReference type="InterPro" id="IPR037066">
    <property type="entry name" value="Plug_dom_sf"/>
</dbReference>
<dbReference type="Proteomes" id="UP000297861">
    <property type="component" value="Unassembled WGS sequence"/>
</dbReference>
<evidence type="ECO:0000256" key="8">
    <source>
        <dbReference type="PROSITE-ProRule" id="PRU01360"/>
    </source>
</evidence>
<feature type="domain" description="TonB-dependent receptor plug" evidence="12">
    <location>
        <begin position="122"/>
        <end position="227"/>
    </location>
</feature>
<dbReference type="STRING" id="1121485.GCA_000426485_02625"/>
<dbReference type="InterPro" id="IPR000531">
    <property type="entry name" value="Beta-barrel_TonB"/>
</dbReference>
<dbReference type="GO" id="GO:0009279">
    <property type="term" value="C:cell outer membrane"/>
    <property type="evidence" value="ECO:0007669"/>
    <property type="project" value="UniProtKB-SubCell"/>
</dbReference>
<keyword evidence="7 8" id="KW-0998">Cell outer membrane</keyword>
<comment type="similarity">
    <text evidence="8 9">Belongs to the TonB-dependent receptor family.</text>
</comment>
<dbReference type="InterPro" id="IPR039426">
    <property type="entry name" value="TonB-dep_rcpt-like"/>
</dbReference>
<evidence type="ECO:0000256" key="2">
    <source>
        <dbReference type="ARBA" id="ARBA00022448"/>
    </source>
</evidence>
<reference evidence="13 14" key="1">
    <citation type="submission" date="2019-03" db="EMBL/GenBank/DDBJ databases">
        <title>San Antonio Military Medical Center submission to MRSN (WRAIR), pending publication.</title>
        <authorList>
            <person name="Blyth D.M."/>
            <person name="Mccarthy S.L."/>
            <person name="Schall S.E."/>
            <person name="Stam J.A."/>
            <person name="Ong A.C."/>
            <person name="Mcgann P.T."/>
        </authorList>
    </citation>
    <scope>NUCLEOTIDE SEQUENCE [LARGE SCALE GENOMIC DNA]</scope>
    <source>
        <strain evidence="13 14">MRSN571793</strain>
    </source>
</reference>
<keyword evidence="3 8" id="KW-1134">Transmembrane beta strand</keyword>
<dbReference type="SUPFAM" id="SSF56935">
    <property type="entry name" value="Porins"/>
    <property type="match status" value="1"/>
</dbReference>
<evidence type="ECO:0000259" key="11">
    <source>
        <dbReference type="Pfam" id="PF00593"/>
    </source>
</evidence>
<dbReference type="AlphaFoldDB" id="A0A4Y8L8R3"/>
<feature type="domain" description="TonB-dependent receptor-like beta-barrel" evidence="11">
    <location>
        <begin position="402"/>
        <end position="963"/>
    </location>
</feature>
<dbReference type="Pfam" id="PF13715">
    <property type="entry name" value="CarbopepD_reg_2"/>
    <property type="match status" value="1"/>
</dbReference>
<dbReference type="InterPro" id="IPR012910">
    <property type="entry name" value="Plug_dom"/>
</dbReference>
<evidence type="ECO:0000256" key="6">
    <source>
        <dbReference type="ARBA" id="ARBA00023136"/>
    </source>
</evidence>
<sequence>MKQIQKSRWDYFRKAFMLMLVLTLSSSMFAQKKITGIVVDEKGESVIGASVSEKGTTSGTATDIDGKFSLEVKDGAVIVVSYLGFLTQEIIVNDRSDFHIIMKDNTEMLNEVVVVGYGVMRKKDLTGSLASVGAKSLKDKPVANIGEALQGQAAGVQVVNAGAPGSNVSIRIRGLGSINSTDPLLVIDGVPTDMPLNALNQNDVETIDILKDASATAIYGSRGANGVVLITTKKGKSGDGIISVSANWGIQDATSVPKMLNASQFASLHNDMMANNNRTQRPDFEDPTSWGKGTDWTDALLRTAAMQNYSVSYSGGTDKSNYYVSGSVFDQNGIVINTSYRRYTLQFNNESKVRPWLKFGNNVTLSHDTKKNGDYSILNTLASLPTQSIYNEDGTYSGPGTEAQYYGDLRNPIGTARLNNTTTKGYNVLGNLYGEASLFDKVTYKMTGGIDFKFWDENNFTPKYDWQPIPVVNSYRSEQSNKSLTYLWDNTLTYMDTFNEKHNLNVMIGSSAQNNTYNYSKASIQGFLSDSNNQLNNGLLDPTVGGSKNEWALLSFFGRVNYSFNDKYLLTATVRRDGTSRITKANRWGTFPSFSGAWRLSEESFYKRNNILSDIKIRMGYGVTGNQGVLDNYAAVTRLKTSQYVFNGTPVSTLYPLVMPNPDIKWETVKQGNIGFDASLFKQRINVTFDAYVKNTTDMLVSMVVPITTGYSDIYTPMINAGKVRNTGWELTVASQNIKGDFEWNTDFNISYNKNKIIKLNNNVSIYSGYQQHTVGLPVGSFYGWITNGIFQNWNEVNSYAYQYQGTDAANGTAPGDIKFLDINNDGVVNDYDRTYIGNPTPAWNFSMTNSFSYRNFDMQVFLQGVAGNDIYNANRVTLEGMYTVRNQTKKVLNRWTGEGTSNSMPRAIYSDPNKNTRTSTRFIEDGSYLRLKNLTLGYTLPESLIKKASINSLRFYMSAQNLLTLTKYSGFDPEIQGGVDNSNYPLTRTISFGVDLKF</sequence>
<name>A0A4Y8L8R3_9BACT</name>
<feature type="chain" id="PRO_5021365306" evidence="10">
    <location>
        <begin position="31"/>
        <end position="999"/>
    </location>
</feature>
<dbReference type="PROSITE" id="PS52016">
    <property type="entry name" value="TONB_DEPENDENT_REC_3"/>
    <property type="match status" value="1"/>
</dbReference>
<comment type="subcellular location">
    <subcellularLocation>
        <location evidence="1 8">Cell outer membrane</location>
        <topology evidence="1 8">Multi-pass membrane protein</topology>
    </subcellularLocation>
</comment>
<evidence type="ECO:0000256" key="9">
    <source>
        <dbReference type="RuleBase" id="RU003357"/>
    </source>
</evidence>
<protein>
    <submittedName>
        <fullName evidence="13">TonB-dependent receptor</fullName>
    </submittedName>
</protein>
<evidence type="ECO:0000259" key="12">
    <source>
        <dbReference type="Pfam" id="PF07715"/>
    </source>
</evidence>
<dbReference type="OrthoDB" id="9768177at2"/>
<dbReference type="Gene3D" id="2.170.130.10">
    <property type="entry name" value="TonB-dependent receptor, plug domain"/>
    <property type="match status" value="1"/>
</dbReference>
<dbReference type="NCBIfam" id="TIGR04057">
    <property type="entry name" value="SusC_RagA_signa"/>
    <property type="match status" value="1"/>
</dbReference>
<dbReference type="NCBIfam" id="TIGR04056">
    <property type="entry name" value="OMP_RagA_SusC"/>
    <property type="match status" value="1"/>
</dbReference>
<dbReference type="InterPro" id="IPR023997">
    <property type="entry name" value="TonB-dep_OMP_SusC/RagA_CS"/>
</dbReference>
<dbReference type="InterPro" id="IPR023996">
    <property type="entry name" value="TonB-dep_OMP_SusC/RagA"/>
</dbReference>
<evidence type="ECO:0000313" key="14">
    <source>
        <dbReference type="Proteomes" id="UP000297861"/>
    </source>
</evidence>
<keyword evidence="6 8" id="KW-0472">Membrane</keyword>
<dbReference type="InterPro" id="IPR008969">
    <property type="entry name" value="CarboxyPept-like_regulatory"/>
</dbReference>